<gene>
    <name evidence="2" type="ORF">GXP69_08630</name>
</gene>
<sequence length="455" mass="52503">MKIHPLLLLFIFLFLLISYSCKPKTEPSGTLNKKIEVKHINNSFKLYRNNEPYFIKGAGGYQHYDALKAAGGNSIRIWSTENAKQILDEAHKLGLTVIVGLKVAYAKTELDYNDPQAVERQLKELKKEVLTYKDHPALLMWGIGNEPTLHLSPYDFLQHNNTWSAIDDIAKMIHELDPHHPTTTMLQDISPITVFYISSFCKNIDILSVNIFRDVKKGSISKELRSLGWTGPYILSEYGALGYWAEEKQTDWYSLFELTSTNKADFIQRYYEQYIEADSMNCLGSYIFYWGQKNEYTPTWLSLFTDKGERTDIIDRMQFIWTKQWPLNRAPSIHKLTINKLEQPSSIYLNPNESLKVDIVTHDVEADSISIFWEIIADDSERHFDATYNQESNKVIKKGVFHAASLFLTKDNLRQNISLQTVAPSETGPYRLYIYVKDKTEGVATANIPFYVVED</sequence>
<dbReference type="PROSITE" id="PS51257">
    <property type="entry name" value="PROKAR_LIPOPROTEIN"/>
    <property type="match status" value="1"/>
</dbReference>
<name>A0A6B3LW94_9BACT</name>
<dbReference type="AlphaFoldDB" id="A0A6B3LW94"/>
<accession>A0A6B3LW94</accession>
<evidence type="ECO:0000259" key="1">
    <source>
        <dbReference type="Pfam" id="PF02836"/>
    </source>
</evidence>
<dbReference type="EMBL" id="JAAGWD010000003">
    <property type="protein sequence ID" value="NEM97757.1"/>
    <property type="molecule type" value="Genomic_DNA"/>
</dbReference>
<keyword evidence="3" id="KW-1185">Reference proteome</keyword>
<organism evidence="2 3">
    <name type="scientific">Pontibacter burrus</name>
    <dbReference type="NCBI Taxonomy" id="2704466"/>
    <lineage>
        <taxon>Bacteria</taxon>
        <taxon>Pseudomonadati</taxon>
        <taxon>Bacteroidota</taxon>
        <taxon>Cytophagia</taxon>
        <taxon>Cytophagales</taxon>
        <taxon>Hymenobacteraceae</taxon>
        <taxon>Pontibacter</taxon>
    </lineage>
</organism>
<evidence type="ECO:0000313" key="2">
    <source>
        <dbReference type="EMBL" id="NEM97757.1"/>
    </source>
</evidence>
<dbReference type="InterPro" id="IPR006103">
    <property type="entry name" value="Glyco_hydro_2_cat"/>
</dbReference>
<evidence type="ECO:0000313" key="3">
    <source>
        <dbReference type="Proteomes" id="UP000474777"/>
    </source>
</evidence>
<comment type="caution">
    <text evidence="2">The sequence shown here is derived from an EMBL/GenBank/DDBJ whole genome shotgun (WGS) entry which is preliminary data.</text>
</comment>
<protein>
    <recommendedName>
        <fullName evidence="1">Glycoside hydrolase family 2 catalytic domain-containing protein</fullName>
    </recommendedName>
</protein>
<dbReference type="Gene3D" id="3.20.20.80">
    <property type="entry name" value="Glycosidases"/>
    <property type="match status" value="1"/>
</dbReference>
<feature type="domain" description="Glycoside hydrolase family 2 catalytic" evidence="1">
    <location>
        <begin position="86"/>
        <end position="291"/>
    </location>
</feature>
<dbReference type="SUPFAM" id="SSF51445">
    <property type="entry name" value="(Trans)glycosidases"/>
    <property type="match status" value="1"/>
</dbReference>
<dbReference type="InterPro" id="IPR017853">
    <property type="entry name" value="GH"/>
</dbReference>
<dbReference type="GO" id="GO:0005975">
    <property type="term" value="P:carbohydrate metabolic process"/>
    <property type="evidence" value="ECO:0007669"/>
    <property type="project" value="InterPro"/>
</dbReference>
<proteinExistence type="predicted"/>
<reference evidence="2 3" key="1">
    <citation type="submission" date="2020-02" db="EMBL/GenBank/DDBJ databases">
        <authorList>
            <person name="Kim M.K."/>
        </authorList>
    </citation>
    <scope>NUCLEOTIDE SEQUENCE [LARGE SCALE GENOMIC DNA]</scope>
    <source>
        <strain evidence="2 3">BT327</strain>
    </source>
</reference>
<dbReference type="Proteomes" id="UP000474777">
    <property type="component" value="Unassembled WGS sequence"/>
</dbReference>
<dbReference type="GO" id="GO:0004553">
    <property type="term" value="F:hydrolase activity, hydrolyzing O-glycosyl compounds"/>
    <property type="evidence" value="ECO:0007669"/>
    <property type="project" value="InterPro"/>
</dbReference>
<dbReference type="RefSeq" id="WP_163914410.1">
    <property type="nucleotide sequence ID" value="NZ_JAAGWD010000003.1"/>
</dbReference>
<dbReference type="Pfam" id="PF02836">
    <property type="entry name" value="Glyco_hydro_2_C"/>
    <property type="match status" value="1"/>
</dbReference>